<evidence type="ECO:0000313" key="2">
    <source>
        <dbReference type="EMBL" id="MBS9534516.1"/>
    </source>
</evidence>
<evidence type="ECO:0000313" key="3">
    <source>
        <dbReference type="Proteomes" id="UP001519535"/>
    </source>
</evidence>
<reference evidence="2 3" key="1">
    <citation type="submission" date="2021-05" db="EMBL/GenBank/DDBJ databases">
        <title>Mycobacterium acidophilum sp. nov., an extremely acid-tolerant member of the genus Mycobacterium.</title>
        <authorList>
            <person name="Xia J."/>
        </authorList>
    </citation>
    <scope>NUCLEOTIDE SEQUENCE [LARGE SCALE GENOMIC DNA]</scope>
    <source>
        <strain evidence="2 3">M1</strain>
    </source>
</reference>
<dbReference type="EMBL" id="JAHCLR010000025">
    <property type="protein sequence ID" value="MBS9534516.1"/>
    <property type="molecule type" value="Genomic_DNA"/>
</dbReference>
<keyword evidence="3" id="KW-1185">Reference proteome</keyword>
<keyword evidence="1" id="KW-0732">Signal</keyword>
<gene>
    <name evidence="2" type="ORF">KIH27_13060</name>
</gene>
<comment type="caution">
    <text evidence="2">The sequence shown here is derived from an EMBL/GenBank/DDBJ whole genome shotgun (WGS) entry which is preliminary data.</text>
</comment>
<feature type="signal peptide" evidence="1">
    <location>
        <begin position="1"/>
        <end position="23"/>
    </location>
</feature>
<name>A0ABS5RM01_9MYCO</name>
<evidence type="ECO:0000256" key="1">
    <source>
        <dbReference type="SAM" id="SignalP"/>
    </source>
</evidence>
<accession>A0ABS5RM01</accession>
<feature type="chain" id="PRO_5047487748" evidence="1">
    <location>
        <begin position="24"/>
        <end position="146"/>
    </location>
</feature>
<protein>
    <submittedName>
        <fullName evidence="2">Uncharacterized protein</fullName>
    </submittedName>
</protein>
<organism evidence="2 3">
    <name type="scientific">Mycolicibacter acidiphilus</name>
    <dbReference type="NCBI Taxonomy" id="2835306"/>
    <lineage>
        <taxon>Bacteria</taxon>
        <taxon>Bacillati</taxon>
        <taxon>Actinomycetota</taxon>
        <taxon>Actinomycetes</taxon>
        <taxon>Mycobacteriales</taxon>
        <taxon>Mycobacteriaceae</taxon>
        <taxon>Mycolicibacter</taxon>
    </lineage>
</organism>
<sequence>MRPWFIAPLALCASVLTSSFASADPVSSPDPSSPEGTAILRAAGADLTGQLGKPAKPNVKALRVSQGWAFLWAQILQPDGQLIDYSGTPFAVAAANGGKSKMYAALLHQNGDAWDLTASRVGPTDVAWDGWSREYGAPAAIFTDLP</sequence>
<proteinExistence type="predicted"/>
<dbReference type="RefSeq" id="WP_214093386.1">
    <property type="nucleotide sequence ID" value="NZ_JAHCLR010000025.1"/>
</dbReference>
<dbReference type="Proteomes" id="UP001519535">
    <property type="component" value="Unassembled WGS sequence"/>
</dbReference>